<dbReference type="EMBL" id="BQNB010018232">
    <property type="protein sequence ID" value="GJT72164.1"/>
    <property type="molecule type" value="Genomic_DNA"/>
</dbReference>
<dbReference type="Proteomes" id="UP001151760">
    <property type="component" value="Unassembled WGS sequence"/>
</dbReference>
<evidence type="ECO:0000313" key="1">
    <source>
        <dbReference type="EMBL" id="GJT72164.1"/>
    </source>
</evidence>
<reference evidence="1" key="1">
    <citation type="journal article" date="2022" name="Int. J. Mol. Sci.">
        <title>Draft Genome of Tanacetum Coccineum: Genomic Comparison of Closely Related Tanacetum-Family Plants.</title>
        <authorList>
            <person name="Yamashiro T."/>
            <person name="Shiraishi A."/>
            <person name="Nakayama K."/>
            <person name="Satake H."/>
        </authorList>
    </citation>
    <scope>NUCLEOTIDE SEQUENCE</scope>
</reference>
<name>A0ABQ5G9V1_9ASTR</name>
<evidence type="ECO:0000313" key="2">
    <source>
        <dbReference type="Proteomes" id="UP001151760"/>
    </source>
</evidence>
<reference evidence="1" key="2">
    <citation type="submission" date="2022-01" db="EMBL/GenBank/DDBJ databases">
        <authorList>
            <person name="Yamashiro T."/>
            <person name="Shiraishi A."/>
            <person name="Satake H."/>
            <person name="Nakayama K."/>
        </authorList>
    </citation>
    <scope>NUCLEOTIDE SEQUENCE</scope>
</reference>
<proteinExistence type="predicted"/>
<organism evidence="1 2">
    <name type="scientific">Tanacetum coccineum</name>
    <dbReference type="NCBI Taxonomy" id="301880"/>
    <lineage>
        <taxon>Eukaryota</taxon>
        <taxon>Viridiplantae</taxon>
        <taxon>Streptophyta</taxon>
        <taxon>Embryophyta</taxon>
        <taxon>Tracheophyta</taxon>
        <taxon>Spermatophyta</taxon>
        <taxon>Magnoliopsida</taxon>
        <taxon>eudicotyledons</taxon>
        <taxon>Gunneridae</taxon>
        <taxon>Pentapetalae</taxon>
        <taxon>asterids</taxon>
        <taxon>campanulids</taxon>
        <taxon>Asterales</taxon>
        <taxon>Asteraceae</taxon>
        <taxon>Asteroideae</taxon>
        <taxon>Anthemideae</taxon>
        <taxon>Anthemidinae</taxon>
        <taxon>Tanacetum</taxon>
    </lineage>
</organism>
<keyword evidence="2" id="KW-1185">Reference proteome</keyword>
<gene>
    <name evidence="1" type="ORF">Tco_1031450</name>
</gene>
<accession>A0ABQ5G9V1</accession>
<comment type="caution">
    <text evidence="1">The sequence shown here is derived from an EMBL/GenBank/DDBJ whole genome shotgun (WGS) entry which is preliminary data.</text>
</comment>
<protein>
    <submittedName>
        <fullName evidence="1">Uncharacterized protein</fullName>
    </submittedName>
</protein>
<sequence>MVAFPRLEGLFVAANSRVVFDKKMLYFKRETMDDLEFAADLHNLWVELIDRTNDRKLFITELEGVPQSVIL</sequence>